<feature type="compositionally biased region" description="Basic and acidic residues" evidence="9">
    <location>
        <begin position="618"/>
        <end position="631"/>
    </location>
</feature>
<dbReference type="GO" id="GO:0008650">
    <property type="term" value="F:rRNA (uridine-2'-O-)-methyltransferase activity"/>
    <property type="evidence" value="ECO:0007669"/>
    <property type="project" value="TreeGrafter"/>
</dbReference>
<feature type="compositionally biased region" description="Basic and acidic residues" evidence="9">
    <location>
        <begin position="711"/>
        <end position="724"/>
    </location>
</feature>
<feature type="binding site" evidence="8">
    <location>
        <position position="117"/>
    </location>
    <ligand>
        <name>S-adenosyl-L-methionine</name>
        <dbReference type="ChEBI" id="CHEBI:59789"/>
    </ligand>
</feature>
<comment type="subcellular location">
    <subcellularLocation>
        <location evidence="1 8">Nucleus</location>
        <location evidence="1 8">Nucleolus</location>
    </subcellularLocation>
</comment>
<keyword evidence="2 8" id="KW-0690">Ribosome biogenesis</keyword>
<dbReference type="GO" id="GO:0000466">
    <property type="term" value="P:maturation of 5.8S rRNA from tricistronic rRNA transcript (SSU-rRNA, 5.8S rRNA, LSU-rRNA)"/>
    <property type="evidence" value="ECO:0007669"/>
    <property type="project" value="TreeGrafter"/>
</dbReference>
<feature type="domain" description="DUF3381" evidence="12">
    <location>
        <begin position="246"/>
        <end position="413"/>
    </location>
</feature>
<feature type="compositionally biased region" description="Acidic residues" evidence="9">
    <location>
        <begin position="493"/>
        <end position="515"/>
    </location>
</feature>
<feature type="region of interest" description="Disordered" evidence="9">
    <location>
        <begin position="683"/>
        <end position="724"/>
    </location>
</feature>
<protein>
    <submittedName>
        <fullName evidence="13">Uncharacterized protein</fullName>
    </submittedName>
</protein>
<dbReference type="GO" id="GO:0005730">
    <property type="term" value="C:nucleolus"/>
    <property type="evidence" value="ECO:0007669"/>
    <property type="project" value="UniProtKB-SubCell"/>
</dbReference>
<sequence>MGVSKKHAKGRLDKFYHMAKEQGYRARSAFKLIQLNKKYAFLEKARVLVDLCAAPGGWLQVAQKYMPKSSIIIGLDLAPIKAIPGVITHVEDITTPKCRSTLKSELKTWKADVFLHDGAPNVGVSWIQDAFTQNELVLSSLKLATEFLVPNGVFVTKVFRSKDYNKLLWVFNQLFDKVEATKPSSSRNVSAEIFVVCRGYKSPKKIDPRLLDAKFVFKEIDDNAGEDDPKKLKERQGAILNDLFHPEKRKRHRDGYADGATVLYTSTSVSEFIRSPEFVTILAKSNTLSFSNPNNDETIAKDHTAIQASAHTTKSVLSDIADLRNLGKKDFKDLIKWRDAIRVLLGLEKSRDEVRKAREAAAAEEVERKDAEKNAPETEESIAAELKRQQEALDLQKKKDKRKSRERKAKQLLRLRLGMETPMDIGMEAEMGGIDLLQHDDSIGDENSDEIGGAARLFEMANARKARQRVKELGDGDSSVTGASLLGSKYNVSDDETSDEDEDDEDDELAWDSDEEAARKVGTMEGDMDAMFAHFQQRRQEKDPKSIVKQKNDSKEAFEEWYGVEWEKKMQGLEGKSAERKGVANDSDEDSDSSWGDDTDSEDEEGQQSTGRRQKRKSRDEVFEQDVDARDGALSSAALSKKARVFFDNPLFQMATGSSGMFAKEMGIEDVADEEDDEAEILKAKKDKKKGKKSKKSKKDEDIISDSDDDKGEKKGFEIVRTSKAEEDFNQTKGSFILDTAEKYTMAQKLVTKSGKRDLMDDAFNRFAYNDPEDLPSWFTQDENRHNKINLPVTKEAMDLMRQKLRAMDARPIKKVAEAKFRQKLRAQNRMDKALKKAAAVTEDTDTPELSKMKDAAKIMAKAMKAKPKSETKYVVATGTNRAIQGRPKGVKGRYKMVDGVMKKEMMRNKRKNKAAKKGKRNK</sequence>
<keyword evidence="14" id="KW-1185">Reference proteome</keyword>
<dbReference type="InterPro" id="IPR029063">
    <property type="entry name" value="SAM-dependent_MTases_sf"/>
</dbReference>
<keyword evidence="5 8" id="KW-0808">Transferase</keyword>
<dbReference type="Pfam" id="PF07780">
    <property type="entry name" value="Spb1_C"/>
    <property type="match status" value="1"/>
</dbReference>
<dbReference type="PANTHER" id="PTHR10920:SF13">
    <property type="entry name" value="PRE-RRNA 2'-O-RIBOSE RNA METHYLTRANSFERASE FTSJ3"/>
    <property type="match status" value="1"/>
</dbReference>
<feature type="region of interest" description="Disordered" evidence="9">
    <location>
        <begin position="469"/>
        <end position="554"/>
    </location>
</feature>
<dbReference type="GO" id="GO:0000463">
    <property type="term" value="P:maturation of LSU-rRNA from tricistronic rRNA transcript (SSU-rRNA, 5.8S rRNA, LSU-rRNA)"/>
    <property type="evidence" value="ECO:0007669"/>
    <property type="project" value="TreeGrafter"/>
</dbReference>
<dbReference type="SUPFAM" id="SSF53335">
    <property type="entry name" value="S-adenosyl-L-methionine-dependent methyltransferases"/>
    <property type="match status" value="1"/>
</dbReference>
<name>A0A507FHM2_9FUNG</name>
<keyword evidence="4 8" id="KW-0489">Methyltransferase</keyword>
<dbReference type="Pfam" id="PF11861">
    <property type="entry name" value="DUF3381"/>
    <property type="match status" value="1"/>
</dbReference>
<dbReference type="HAMAP" id="MF_03163">
    <property type="entry name" value="RNA_methyltr_E_SPB1"/>
    <property type="match status" value="1"/>
</dbReference>
<evidence type="ECO:0000256" key="7">
    <source>
        <dbReference type="ARBA" id="ARBA00023242"/>
    </source>
</evidence>
<dbReference type="GO" id="GO:0016435">
    <property type="term" value="F:rRNA (guanine) methyltransferase activity"/>
    <property type="evidence" value="ECO:0007669"/>
    <property type="project" value="TreeGrafter"/>
</dbReference>
<comment type="similarity">
    <text evidence="8">Belongs to the class I-like SAM-binding methyltransferase superfamily. RNA methyltransferase RlmE family. SPB1 subfamily.</text>
</comment>
<dbReference type="EMBL" id="QEAP01000071">
    <property type="protein sequence ID" value="TPX75702.1"/>
    <property type="molecule type" value="Genomic_DNA"/>
</dbReference>
<feature type="region of interest" description="Disordered" evidence="9">
    <location>
        <begin position="362"/>
        <end position="381"/>
    </location>
</feature>
<evidence type="ECO:0000256" key="6">
    <source>
        <dbReference type="ARBA" id="ARBA00022691"/>
    </source>
</evidence>
<feature type="compositionally biased region" description="Basic residues" evidence="9">
    <location>
        <begin position="685"/>
        <end position="697"/>
    </location>
</feature>
<gene>
    <name evidence="13" type="ORF">CcCBS67573_g03025</name>
</gene>
<organism evidence="13 14">
    <name type="scientific">Chytriomyces confervae</name>
    <dbReference type="NCBI Taxonomy" id="246404"/>
    <lineage>
        <taxon>Eukaryota</taxon>
        <taxon>Fungi</taxon>
        <taxon>Fungi incertae sedis</taxon>
        <taxon>Chytridiomycota</taxon>
        <taxon>Chytridiomycota incertae sedis</taxon>
        <taxon>Chytridiomycetes</taxon>
        <taxon>Chytridiales</taxon>
        <taxon>Chytriomycetaceae</taxon>
        <taxon>Chytriomyces</taxon>
    </lineage>
</organism>
<dbReference type="InterPro" id="IPR024576">
    <property type="entry name" value="rRNA_MeTfrase_Spb1_DUF3381"/>
</dbReference>
<dbReference type="STRING" id="246404.A0A507FHM2"/>
<dbReference type="InterPro" id="IPR012920">
    <property type="entry name" value="rRNA_MeTfrase_SPB1-like_C"/>
</dbReference>
<dbReference type="OrthoDB" id="1287559at2759"/>
<evidence type="ECO:0000259" key="12">
    <source>
        <dbReference type="Pfam" id="PF11861"/>
    </source>
</evidence>
<dbReference type="PANTHER" id="PTHR10920">
    <property type="entry name" value="RIBOSOMAL RNA METHYLTRANSFERASE"/>
    <property type="match status" value="1"/>
</dbReference>
<dbReference type="Proteomes" id="UP000320333">
    <property type="component" value="Unassembled WGS sequence"/>
</dbReference>
<evidence type="ECO:0000259" key="10">
    <source>
        <dbReference type="Pfam" id="PF01728"/>
    </source>
</evidence>
<feature type="binding site" evidence="8">
    <location>
        <position position="58"/>
    </location>
    <ligand>
        <name>S-adenosyl-L-methionine</name>
        <dbReference type="ChEBI" id="CHEBI:59789"/>
    </ligand>
</feature>
<evidence type="ECO:0000256" key="5">
    <source>
        <dbReference type="ARBA" id="ARBA00022679"/>
    </source>
</evidence>
<comment type="caution">
    <text evidence="13">The sequence shown here is derived from an EMBL/GenBank/DDBJ whole genome shotgun (WGS) entry which is preliminary data.</text>
</comment>
<evidence type="ECO:0000256" key="1">
    <source>
        <dbReference type="ARBA" id="ARBA00004604"/>
    </source>
</evidence>
<evidence type="ECO:0000259" key="11">
    <source>
        <dbReference type="Pfam" id="PF07780"/>
    </source>
</evidence>
<keyword evidence="6 8" id="KW-0949">S-adenosyl-L-methionine</keyword>
<dbReference type="InterPro" id="IPR050082">
    <property type="entry name" value="RNA_methyltr_RlmE"/>
</dbReference>
<evidence type="ECO:0000256" key="4">
    <source>
        <dbReference type="ARBA" id="ARBA00022603"/>
    </source>
</evidence>
<dbReference type="Pfam" id="PF01728">
    <property type="entry name" value="FtsJ"/>
    <property type="match status" value="1"/>
</dbReference>
<feature type="compositionally biased region" description="Acidic residues" evidence="9">
    <location>
        <begin position="586"/>
        <end position="606"/>
    </location>
</feature>
<evidence type="ECO:0000313" key="14">
    <source>
        <dbReference type="Proteomes" id="UP000320333"/>
    </source>
</evidence>
<feature type="domain" description="Ribosomal RNA methyltransferase SPB1-like C-terminal" evidence="11">
    <location>
        <begin position="677"/>
        <end position="914"/>
    </location>
</feature>
<feature type="compositionally biased region" description="Basic and acidic residues" evidence="9">
    <location>
        <begin position="538"/>
        <end position="554"/>
    </location>
</feature>
<dbReference type="InterPro" id="IPR015507">
    <property type="entry name" value="rRNA-MeTfrase_E"/>
</dbReference>
<evidence type="ECO:0000313" key="13">
    <source>
        <dbReference type="EMBL" id="TPX75702.1"/>
    </source>
</evidence>
<feature type="active site" description="Proton acceptor" evidence="8">
    <location>
        <position position="157"/>
    </location>
</feature>
<feature type="region of interest" description="Disordered" evidence="9">
    <location>
        <begin position="569"/>
        <end position="634"/>
    </location>
</feature>
<feature type="binding site" evidence="8">
    <location>
        <position position="92"/>
    </location>
    <ligand>
        <name>S-adenosyl-L-methionine</name>
        <dbReference type="ChEBI" id="CHEBI:59789"/>
    </ligand>
</feature>
<reference evidence="13 14" key="1">
    <citation type="journal article" date="2019" name="Sci. Rep.">
        <title>Comparative genomics of chytrid fungi reveal insights into the obligate biotrophic and pathogenic lifestyle of Synchytrium endobioticum.</title>
        <authorList>
            <person name="van de Vossenberg B.T.L.H."/>
            <person name="Warris S."/>
            <person name="Nguyen H.D.T."/>
            <person name="van Gent-Pelzer M.P.E."/>
            <person name="Joly D.L."/>
            <person name="van de Geest H.C."/>
            <person name="Bonants P.J.M."/>
            <person name="Smith D.S."/>
            <person name="Levesque C.A."/>
            <person name="van der Lee T.A.J."/>
        </authorList>
    </citation>
    <scope>NUCLEOTIDE SEQUENCE [LARGE SCALE GENOMIC DNA]</scope>
    <source>
        <strain evidence="13 14">CBS 675.73</strain>
    </source>
</reference>
<evidence type="ECO:0000256" key="8">
    <source>
        <dbReference type="HAMAP-Rule" id="MF_03163"/>
    </source>
</evidence>
<dbReference type="InterPro" id="IPR028589">
    <property type="entry name" value="SPB1-like"/>
</dbReference>
<evidence type="ECO:0000256" key="9">
    <source>
        <dbReference type="SAM" id="MobiDB-lite"/>
    </source>
</evidence>
<accession>A0A507FHM2</accession>
<dbReference type="FunFam" id="3.40.50.150:FF:000004">
    <property type="entry name" value="AdoMet-dependent rRNA methyltransferase SPB1"/>
    <property type="match status" value="1"/>
</dbReference>
<evidence type="ECO:0000256" key="2">
    <source>
        <dbReference type="ARBA" id="ARBA00022517"/>
    </source>
</evidence>
<feature type="compositionally biased region" description="Basic and acidic residues" evidence="9">
    <location>
        <begin position="362"/>
        <end position="376"/>
    </location>
</feature>
<proteinExistence type="inferred from homology"/>
<dbReference type="HAMAP" id="MF_01547">
    <property type="entry name" value="RNA_methyltr_E"/>
    <property type="match status" value="1"/>
</dbReference>
<dbReference type="InterPro" id="IPR002877">
    <property type="entry name" value="RNA_MeTrfase_FtsJ_dom"/>
</dbReference>
<dbReference type="Gene3D" id="3.40.50.150">
    <property type="entry name" value="Vaccinia Virus protein VP39"/>
    <property type="match status" value="1"/>
</dbReference>
<keyword evidence="3 8" id="KW-0698">rRNA processing</keyword>
<dbReference type="AlphaFoldDB" id="A0A507FHM2"/>
<feature type="compositionally biased region" description="Basic and acidic residues" evidence="9">
    <location>
        <begin position="569"/>
        <end position="583"/>
    </location>
</feature>
<keyword evidence="7 8" id="KW-0539">Nucleus</keyword>
<evidence type="ECO:0000256" key="3">
    <source>
        <dbReference type="ARBA" id="ARBA00022552"/>
    </source>
</evidence>
<feature type="binding site" evidence="8">
    <location>
        <position position="56"/>
    </location>
    <ligand>
        <name>S-adenosyl-L-methionine</name>
        <dbReference type="ChEBI" id="CHEBI:59789"/>
    </ligand>
</feature>
<feature type="binding site" evidence="8">
    <location>
        <position position="76"/>
    </location>
    <ligand>
        <name>S-adenosyl-L-methionine</name>
        <dbReference type="ChEBI" id="CHEBI:59789"/>
    </ligand>
</feature>
<feature type="domain" description="Ribosomal RNA methyltransferase FtsJ" evidence="10">
    <location>
        <begin position="24"/>
        <end position="200"/>
    </location>
</feature>
<dbReference type="GO" id="GO:0030687">
    <property type="term" value="C:preribosome, large subunit precursor"/>
    <property type="evidence" value="ECO:0007669"/>
    <property type="project" value="TreeGrafter"/>
</dbReference>